<dbReference type="EMBL" id="CAMXCT020001343">
    <property type="protein sequence ID" value="CAL1142574.1"/>
    <property type="molecule type" value="Genomic_DNA"/>
</dbReference>
<dbReference type="OrthoDB" id="411013at2759"/>
<keyword evidence="3" id="KW-1185">Reference proteome</keyword>
<gene>
    <name evidence="1" type="ORF">C1SCF055_LOCUS16291</name>
</gene>
<evidence type="ECO:0000313" key="1">
    <source>
        <dbReference type="EMBL" id="CAI3989199.1"/>
    </source>
</evidence>
<comment type="caution">
    <text evidence="1">The sequence shown here is derived from an EMBL/GenBank/DDBJ whole genome shotgun (WGS) entry which is preliminary data.</text>
</comment>
<dbReference type="EMBL" id="CAMXCT030001343">
    <property type="protein sequence ID" value="CAL4776511.1"/>
    <property type="molecule type" value="Genomic_DNA"/>
</dbReference>
<evidence type="ECO:0000313" key="2">
    <source>
        <dbReference type="EMBL" id="CAL1142574.1"/>
    </source>
</evidence>
<accession>A0A9P1CCP5</accession>
<proteinExistence type="predicted"/>
<dbReference type="EMBL" id="CAMXCT010001343">
    <property type="protein sequence ID" value="CAI3989199.1"/>
    <property type="molecule type" value="Genomic_DNA"/>
</dbReference>
<reference evidence="1" key="1">
    <citation type="submission" date="2022-10" db="EMBL/GenBank/DDBJ databases">
        <authorList>
            <person name="Chen Y."/>
            <person name="Dougan E. K."/>
            <person name="Chan C."/>
            <person name="Rhodes N."/>
            <person name="Thang M."/>
        </authorList>
    </citation>
    <scope>NUCLEOTIDE SEQUENCE</scope>
</reference>
<organism evidence="1">
    <name type="scientific">Cladocopium goreaui</name>
    <dbReference type="NCBI Taxonomy" id="2562237"/>
    <lineage>
        <taxon>Eukaryota</taxon>
        <taxon>Sar</taxon>
        <taxon>Alveolata</taxon>
        <taxon>Dinophyceae</taxon>
        <taxon>Suessiales</taxon>
        <taxon>Symbiodiniaceae</taxon>
        <taxon>Cladocopium</taxon>
    </lineage>
</organism>
<reference evidence="2" key="2">
    <citation type="submission" date="2024-04" db="EMBL/GenBank/DDBJ databases">
        <authorList>
            <person name="Chen Y."/>
            <person name="Shah S."/>
            <person name="Dougan E. K."/>
            <person name="Thang M."/>
            <person name="Chan C."/>
        </authorList>
    </citation>
    <scope>NUCLEOTIDE SEQUENCE [LARGE SCALE GENOMIC DNA]</scope>
</reference>
<name>A0A9P1CCP5_9DINO</name>
<protein>
    <submittedName>
        <fullName evidence="1">Uncharacterized protein</fullName>
    </submittedName>
</protein>
<dbReference type="Proteomes" id="UP001152797">
    <property type="component" value="Unassembled WGS sequence"/>
</dbReference>
<evidence type="ECO:0000313" key="3">
    <source>
        <dbReference type="Proteomes" id="UP001152797"/>
    </source>
</evidence>
<dbReference type="AlphaFoldDB" id="A0A9P1CCP5"/>
<sequence length="338" mass="37005">MFHSVFSNLGTRGFVFADKVNDTGVPWDYRICFNSDVVAWAPKPFLQRIDLGWYNSSYDEDHPNGSVSLHYVNSITRREVALQCHCGQGPEITSWTTGHNHTLHLALPTCCRLAHEDGARPMSVPEIFHWLLAPVARLEQPCLGLKRGSWDYTLCFEENISQASLSRSPATAEGKVPPEVLLAGPPPPEVVPRLVTAEPVVRGQSVGVGAGLSSEDGSAAWAAVPAKLTEALGSQRRRALELDLAEGQDCRAANGTRKHRVRVRWLCPATWRSTAPDLDGGHSALLAVERPSGDLAESVGCCDWVVWVTSTLLCTWRPLRPAASSAQEVQCQVEQQVR</sequence>